<reference key="1">
    <citation type="submission" date="2010-11" db="EMBL/GenBank/DDBJ databases">
        <title>The complete sequence of chromosome of Isophaera pallida ATCC 43644.</title>
        <authorList>
            <consortium name="US DOE Joint Genome Institute (JGI-PGF)"/>
            <person name="Lucas S."/>
            <person name="Copeland A."/>
            <person name="Lapidus A."/>
            <person name="Bruce D."/>
            <person name="Goodwin L."/>
            <person name="Pitluck S."/>
            <person name="Kyrpides N."/>
            <person name="Mavromatis K."/>
            <person name="Pagani I."/>
            <person name="Ivanova N."/>
            <person name="Saunders E."/>
            <person name="Brettin T."/>
            <person name="Detter J.C."/>
            <person name="Han C."/>
            <person name="Tapia R."/>
            <person name="Land M."/>
            <person name="Hauser L."/>
            <person name="Markowitz V."/>
            <person name="Cheng J.-F."/>
            <person name="Hugenholtz P."/>
            <person name="Woyke T."/>
            <person name="Wu D."/>
            <person name="Eisen J.A."/>
        </authorList>
    </citation>
    <scope>NUCLEOTIDE SEQUENCE</scope>
    <source>
        <strain>ATCC 43644</strain>
    </source>
</reference>
<feature type="compositionally biased region" description="Basic and acidic residues" evidence="6">
    <location>
        <begin position="269"/>
        <end position="284"/>
    </location>
</feature>
<dbReference type="SUPFAM" id="SSF56112">
    <property type="entry name" value="Protein kinase-like (PK-like)"/>
    <property type="match status" value="1"/>
</dbReference>
<dbReference type="InterPro" id="IPR008271">
    <property type="entry name" value="Ser/Thr_kinase_AS"/>
</dbReference>
<feature type="domain" description="Protein kinase" evidence="8">
    <location>
        <begin position="95"/>
        <end position="415"/>
    </location>
</feature>
<reference evidence="9 10" key="2">
    <citation type="journal article" date="2011" name="Stand. Genomic Sci.">
        <title>Complete genome sequence of Isosphaera pallida type strain (IS1B).</title>
        <authorList>
            <consortium name="US DOE Joint Genome Institute (JGI-PGF)"/>
            <person name="Goker M."/>
            <person name="Cleland D."/>
            <person name="Saunders E."/>
            <person name="Lapidus A."/>
            <person name="Nolan M."/>
            <person name="Lucas S."/>
            <person name="Hammon N."/>
            <person name="Deshpande S."/>
            <person name="Cheng J.F."/>
            <person name="Tapia R."/>
            <person name="Han C."/>
            <person name="Goodwin L."/>
            <person name="Pitluck S."/>
            <person name="Liolios K."/>
            <person name="Pagani I."/>
            <person name="Ivanova N."/>
            <person name="Mavromatis K."/>
            <person name="Pati A."/>
            <person name="Chen A."/>
            <person name="Palaniappan K."/>
            <person name="Land M."/>
            <person name="Hauser L."/>
            <person name="Chang Y.J."/>
            <person name="Jeffries C.D."/>
            <person name="Detter J.C."/>
            <person name="Beck B."/>
            <person name="Woyke T."/>
            <person name="Bristow J."/>
            <person name="Eisen J.A."/>
            <person name="Markowitz V."/>
            <person name="Hugenholtz P."/>
            <person name="Kyrpides N.C."/>
            <person name="Klenk H.P."/>
        </authorList>
    </citation>
    <scope>NUCLEOTIDE SEQUENCE [LARGE SCALE GENOMIC DNA]</scope>
    <source>
        <strain evidence="10">ATCC 43644 / DSM 9630 / IS1B</strain>
    </source>
</reference>
<proteinExistence type="predicted"/>
<keyword evidence="1" id="KW-0808">Transferase</keyword>
<feature type="transmembrane region" description="Helical" evidence="7">
    <location>
        <begin position="440"/>
        <end position="462"/>
    </location>
</feature>
<dbReference type="SMART" id="SM00220">
    <property type="entry name" value="S_TKc"/>
    <property type="match status" value="1"/>
</dbReference>
<evidence type="ECO:0000256" key="3">
    <source>
        <dbReference type="ARBA" id="ARBA00022777"/>
    </source>
</evidence>
<dbReference type="Gene3D" id="1.10.510.10">
    <property type="entry name" value="Transferase(Phosphotransferase) domain 1"/>
    <property type="match status" value="1"/>
</dbReference>
<evidence type="ECO:0000256" key="5">
    <source>
        <dbReference type="PROSITE-ProRule" id="PRU00339"/>
    </source>
</evidence>
<keyword evidence="2" id="KW-0547">Nucleotide-binding</keyword>
<evidence type="ECO:0000259" key="8">
    <source>
        <dbReference type="PROSITE" id="PS50011"/>
    </source>
</evidence>
<dbReference type="GO" id="GO:0004674">
    <property type="term" value="F:protein serine/threonine kinase activity"/>
    <property type="evidence" value="ECO:0007669"/>
    <property type="project" value="UniProtKB-KW"/>
</dbReference>
<sequence length="1037" mass="114867">MEPQTPRSGRDKPPDSASTGGFRERIGIETPPRPWCPASSPIDLTETAAWSPVGGTSGSLGSGSGSGSQAGDSGGWDPPQPGIGSPRGGMAIARFELIERRARGGLGEIYLANDVELGRYVAVKVLRSKHADDPMLQRRFRREAEITGRLEHPGIVPVYGLGLQEAGRLSYAMRYIHGRSLREAIRAFHALPRRAPGRDLELRRLLGHFVEVCNAIAYAHAQGIIHRDLKPSNVMLGDFGETLVVDWGLAKPWTTSQTGTTPPATTPHPQERKHDPNPAHEDAPPPHPNQAGPLPIAWDEESWEQTQAGTTLGTPETMSPEQAGAVELGPVGPASDIYGLGATLAILLTDRPPVQGETVQAILENVKRGRILPPRAVDPTIPRALEAIVLKAMARRPEDRHPTARALAEDVERWLADLPPSWWREPLPDRLKRSVRRHRAAALAAALILAVLTASLAALAWIQSRARERLETTNQALRLARADEELARRRATERFRKAIEALDALNQRVAEEPRLDTAQLADLRGELLKMTLDFHDRIREQLRRETELGTAETNRDRLDVWRTRGLDPVDREALELLADSLTRIGSLRTNLGLTNEAAEAFDQAIELRECLCALRPLSDLGNPTPVLKLAQAHLARGYVFRDVTSQRDRARSDFERVVELVEPLTRSGATLEEALHLEANALKELGNVHQLNGVVDQAEALLSRAVAAAVRLVEQFPGTPRHRETLATARHDLALLLLKDGRDEEAVEQLAEATRLIDDLAQSQPRRLDGYRIIIHFELARALMELGDFKAAEAQAEGFAPQLDAFTDRRERSVPLLLGLSESWATLADLRGLRGHHAGASLAWERCNQAARQLRERAPTSPLYATWLVRCLLAQADQERRGHRPERRAQLANEARSLLESPLGRLVTDAERQRLRAVLLSDQPASVKADALNDPLWKRLQPPDDHRTTVDLIIQLAGLANQLAEDPDLPPELIHHLNDQAAGLIRLLRQRGQLARPSQWINLLVHPDLVALRRRPDLADVLWDHVLPPSVWTFPQP</sequence>
<dbReference type="eggNOG" id="COG0457">
    <property type="taxonomic scope" value="Bacteria"/>
</dbReference>
<dbReference type="InterPro" id="IPR019734">
    <property type="entry name" value="TPR_rpt"/>
</dbReference>
<dbReference type="PROSITE" id="PS00108">
    <property type="entry name" value="PROTEIN_KINASE_ST"/>
    <property type="match status" value="1"/>
</dbReference>
<dbReference type="Pfam" id="PF00069">
    <property type="entry name" value="Pkinase"/>
    <property type="match status" value="1"/>
</dbReference>
<evidence type="ECO:0000256" key="7">
    <source>
        <dbReference type="SAM" id="Phobius"/>
    </source>
</evidence>
<dbReference type="InterPro" id="IPR011990">
    <property type="entry name" value="TPR-like_helical_dom_sf"/>
</dbReference>
<name>E8R284_ISOPI</name>
<dbReference type="KEGG" id="ipa:Isop_2949"/>
<dbReference type="PROSITE" id="PS50011">
    <property type="entry name" value="PROTEIN_KINASE_DOM"/>
    <property type="match status" value="1"/>
</dbReference>
<keyword evidence="4" id="KW-0067">ATP-binding</keyword>
<dbReference type="RefSeq" id="WP_013565802.1">
    <property type="nucleotide sequence ID" value="NC_014962.1"/>
</dbReference>
<evidence type="ECO:0000256" key="4">
    <source>
        <dbReference type="ARBA" id="ARBA00022840"/>
    </source>
</evidence>
<dbReference type="InterPro" id="IPR011009">
    <property type="entry name" value="Kinase-like_dom_sf"/>
</dbReference>
<feature type="compositionally biased region" description="Low complexity" evidence="6">
    <location>
        <begin position="253"/>
        <end position="263"/>
    </location>
</feature>
<dbReference type="STRING" id="575540.Isop_2949"/>
<organism evidence="9 10">
    <name type="scientific">Isosphaera pallida (strain ATCC 43644 / DSM 9630 / IS1B)</name>
    <dbReference type="NCBI Taxonomy" id="575540"/>
    <lineage>
        <taxon>Bacteria</taxon>
        <taxon>Pseudomonadati</taxon>
        <taxon>Planctomycetota</taxon>
        <taxon>Planctomycetia</taxon>
        <taxon>Isosphaerales</taxon>
        <taxon>Isosphaeraceae</taxon>
        <taxon>Isosphaera</taxon>
    </lineage>
</organism>
<accession>E8R284</accession>
<dbReference type="PANTHER" id="PTHR43289">
    <property type="entry name" value="MITOGEN-ACTIVATED PROTEIN KINASE KINASE KINASE 20-RELATED"/>
    <property type="match status" value="1"/>
</dbReference>
<evidence type="ECO:0000256" key="1">
    <source>
        <dbReference type="ARBA" id="ARBA00022679"/>
    </source>
</evidence>
<feature type="region of interest" description="Disordered" evidence="6">
    <location>
        <begin position="1"/>
        <end position="88"/>
    </location>
</feature>
<keyword evidence="3 9" id="KW-0418">Kinase</keyword>
<dbReference type="SUPFAM" id="SSF48452">
    <property type="entry name" value="TPR-like"/>
    <property type="match status" value="1"/>
</dbReference>
<dbReference type="EMBL" id="CP002353">
    <property type="protein sequence ID" value="ADV63514.1"/>
    <property type="molecule type" value="Genomic_DNA"/>
</dbReference>
<dbReference type="CDD" id="cd14014">
    <property type="entry name" value="STKc_PknB_like"/>
    <property type="match status" value="1"/>
</dbReference>
<dbReference type="GO" id="GO:0005524">
    <property type="term" value="F:ATP binding"/>
    <property type="evidence" value="ECO:0007669"/>
    <property type="project" value="UniProtKB-KW"/>
</dbReference>
<feature type="region of interest" description="Disordered" evidence="6">
    <location>
        <begin position="253"/>
        <end position="295"/>
    </location>
</feature>
<dbReference type="eggNOG" id="COG0515">
    <property type="taxonomic scope" value="Bacteria"/>
</dbReference>
<dbReference type="Pfam" id="PF13181">
    <property type="entry name" value="TPR_8"/>
    <property type="match status" value="1"/>
</dbReference>
<dbReference type="SMART" id="SM00028">
    <property type="entry name" value="TPR"/>
    <property type="match status" value="3"/>
</dbReference>
<keyword evidence="7" id="KW-0812">Transmembrane</keyword>
<dbReference type="AlphaFoldDB" id="E8R284"/>
<keyword evidence="5" id="KW-0802">TPR repeat</keyword>
<feature type="repeat" description="TPR" evidence="5">
    <location>
        <begin position="578"/>
        <end position="611"/>
    </location>
</feature>
<protein>
    <submittedName>
        <fullName evidence="9">Serine/threonine protein kinase</fullName>
    </submittedName>
</protein>
<evidence type="ECO:0000313" key="10">
    <source>
        <dbReference type="Proteomes" id="UP000008631"/>
    </source>
</evidence>
<keyword evidence="10" id="KW-1185">Reference proteome</keyword>
<evidence type="ECO:0000313" key="9">
    <source>
        <dbReference type="EMBL" id="ADV63514.1"/>
    </source>
</evidence>
<dbReference type="InterPro" id="IPR000719">
    <property type="entry name" value="Prot_kinase_dom"/>
</dbReference>
<evidence type="ECO:0000256" key="2">
    <source>
        <dbReference type="ARBA" id="ARBA00022741"/>
    </source>
</evidence>
<dbReference type="PROSITE" id="PS50005">
    <property type="entry name" value="TPR"/>
    <property type="match status" value="1"/>
</dbReference>
<evidence type="ECO:0000256" key="6">
    <source>
        <dbReference type="SAM" id="MobiDB-lite"/>
    </source>
</evidence>
<dbReference type="HOGENOM" id="CLU_293153_0_0_0"/>
<dbReference type="PANTHER" id="PTHR43289:SF6">
    <property type="entry name" value="SERINE_THREONINE-PROTEIN KINASE NEKL-3"/>
    <property type="match status" value="1"/>
</dbReference>
<dbReference type="InParanoid" id="E8R284"/>
<keyword evidence="7" id="KW-0472">Membrane</keyword>
<gene>
    <name evidence="9" type="ordered locus">Isop_2949</name>
</gene>
<dbReference type="Gene3D" id="1.25.40.10">
    <property type="entry name" value="Tetratricopeptide repeat domain"/>
    <property type="match status" value="2"/>
</dbReference>
<dbReference type="Proteomes" id="UP000008631">
    <property type="component" value="Chromosome"/>
</dbReference>
<keyword evidence="9" id="KW-0723">Serine/threonine-protein kinase</keyword>
<feature type="compositionally biased region" description="Gly residues" evidence="6">
    <location>
        <begin position="55"/>
        <end position="74"/>
    </location>
</feature>
<dbReference type="Gene3D" id="3.30.200.20">
    <property type="entry name" value="Phosphorylase Kinase, domain 1"/>
    <property type="match status" value="1"/>
</dbReference>
<keyword evidence="7" id="KW-1133">Transmembrane helix</keyword>